<dbReference type="GO" id="GO:0015097">
    <property type="term" value="F:mercury ion transmembrane transporter activity"/>
    <property type="evidence" value="ECO:0007669"/>
    <property type="project" value="InterPro"/>
</dbReference>
<reference evidence="2 3" key="1">
    <citation type="submission" date="2020-08" db="EMBL/GenBank/DDBJ databases">
        <title>Functional genomics of gut bacteria from endangered species of beetles.</title>
        <authorList>
            <person name="Carlos-Shanley C."/>
        </authorList>
    </citation>
    <scope>NUCLEOTIDE SEQUENCE [LARGE SCALE GENOMIC DNA]</scope>
    <source>
        <strain evidence="2 3">S00070</strain>
    </source>
</reference>
<keyword evidence="1" id="KW-1133">Transmembrane helix</keyword>
<dbReference type="Proteomes" id="UP000524404">
    <property type="component" value="Unassembled WGS sequence"/>
</dbReference>
<sequence>MEHSHRHTLKIEKVGFYLSILCAIHCIATPVLITLIPFLGGSLMVDHSWELWFIGGSILLAGIILWIDYRKHLNTIPLLLLNGSLLVKLTEVLWLGESFEFITGSLGALLIASAYYINWKAKVKSCDC</sequence>
<keyword evidence="2" id="KW-0808">Transferase</keyword>
<proteinExistence type="predicted"/>
<dbReference type="Pfam" id="PF03203">
    <property type="entry name" value="MerC"/>
    <property type="match status" value="1"/>
</dbReference>
<dbReference type="GO" id="GO:0016020">
    <property type="term" value="C:membrane"/>
    <property type="evidence" value="ECO:0007669"/>
    <property type="project" value="InterPro"/>
</dbReference>
<protein>
    <submittedName>
        <fullName evidence="2">Phosphoglycerol transferase MdoB-like AlkP superfamily enzyme</fullName>
    </submittedName>
</protein>
<evidence type="ECO:0000313" key="3">
    <source>
        <dbReference type="Proteomes" id="UP000524404"/>
    </source>
</evidence>
<name>A0A841EZG1_9BACT</name>
<keyword evidence="1" id="KW-0472">Membrane</keyword>
<feature type="transmembrane region" description="Helical" evidence="1">
    <location>
        <begin position="101"/>
        <end position="119"/>
    </location>
</feature>
<feature type="transmembrane region" description="Helical" evidence="1">
    <location>
        <begin position="14"/>
        <end position="39"/>
    </location>
</feature>
<accession>A0A841EZG1</accession>
<keyword evidence="1" id="KW-0812">Transmembrane</keyword>
<feature type="transmembrane region" description="Helical" evidence="1">
    <location>
        <begin position="51"/>
        <end position="69"/>
    </location>
</feature>
<evidence type="ECO:0000313" key="2">
    <source>
        <dbReference type="EMBL" id="MBB6004891.1"/>
    </source>
</evidence>
<comment type="caution">
    <text evidence="2">The sequence shown here is derived from an EMBL/GenBank/DDBJ whole genome shotgun (WGS) entry which is preliminary data.</text>
</comment>
<organism evidence="2 3">
    <name type="scientific">Arcicella rosea</name>
    <dbReference type="NCBI Taxonomy" id="502909"/>
    <lineage>
        <taxon>Bacteria</taxon>
        <taxon>Pseudomonadati</taxon>
        <taxon>Bacteroidota</taxon>
        <taxon>Cytophagia</taxon>
        <taxon>Cytophagales</taxon>
        <taxon>Flectobacillaceae</taxon>
        <taxon>Arcicella</taxon>
    </lineage>
</organism>
<gene>
    <name evidence="2" type="ORF">HNP25_003561</name>
</gene>
<dbReference type="GO" id="GO:0016740">
    <property type="term" value="F:transferase activity"/>
    <property type="evidence" value="ECO:0007669"/>
    <property type="project" value="UniProtKB-KW"/>
</dbReference>
<feature type="transmembrane region" description="Helical" evidence="1">
    <location>
        <begin position="76"/>
        <end position="95"/>
    </location>
</feature>
<evidence type="ECO:0000256" key="1">
    <source>
        <dbReference type="SAM" id="Phobius"/>
    </source>
</evidence>
<dbReference type="InterPro" id="IPR004891">
    <property type="entry name" value="Mercury-R_MerC"/>
</dbReference>
<keyword evidence="3" id="KW-1185">Reference proteome</keyword>
<dbReference type="RefSeq" id="WP_184136226.1">
    <property type="nucleotide sequence ID" value="NZ_JACHKT010000031.1"/>
</dbReference>
<dbReference type="AlphaFoldDB" id="A0A841EZG1"/>
<dbReference type="EMBL" id="JACHKT010000031">
    <property type="protein sequence ID" value="MBB6004891.1"/>
    <property type="molecule type" value="Genomic_DNA"/>
</dbReference>